<accession>A0A7W7WM87</accession>
<evidence type="ECO:0000313" key="3">
    <source>
        <dbReference type="Proteomes" id="UP000578819"/>
    </source>
</evidence>
<dbReference type="RefSeq" id="WP_184531791.1">
    <property type="nucleotide sequence ID" value="NZ_JACHJW010000001.1"/>
</dbReference>
<evidence type="ECO:0000313" key="2">
    <source>
        <dbReference type="EMBL" id="MBB4956372.1"/>
    </source>
</evidence>
<name>A0A7W7WM87_9ACTN</name>
<comment type="caution">
    <text evidence="2">The sequence shown here is derived from an EMBL/GenBank/DDBJ whole genome shotgun (WGS) entry which is preliminary data.</text>
</comment>
<dbReference type="Pfam" id="PF13569">
    <property type="entry name" value="DUF4132"/>
    <property type="match status" value="1"/>
</dbReference>
<proteinExistence type="predicted"/>
<dbReference type="AlphaFoldDB" id="A0A7W7WM87"/>
<organism evidence="2 3">
    <name type="scientific">Micromonospora polyrhachis</name>
    <dbReference type="NCBI Taxonomy" id="1282883"/>
    <lineage>
        <taxon>Bacteria</taxon>
        <taxon>Bacillati</taxon>
        <taxon>Actinomycetota</taxon>
        <taxon>Actinomycetes</taxon>
        <taxon>Micromonosporales</taxon>
        <taxon>Micromonosporaceae</taxon>
        <taxon>Micromonospora</taxon>
    </lineage>
</organism>
<dbReference type="Proteomes" id="UP000578819">
    <property type="component" value="Unassembled WGS sequence"/>
</dbReference>
<reference evidence="2 3" key="1">
    <citation type="submission" date="2020-08" db="EMBL/GenBank/DDBJ databases">
        <title>Sequencing the genomes of 1000 actinobacteria strains.</title>
        <authorList>
            <person name="Klenk H.-P."/>
        </authorList>
    </citation>
    <scope>NUCLEOTIDE SEQUENCE [LARGE SCALE GENOMIC DNA]</scope>
    <source>
        <strain evidence="2 3">DSM 45886</strain>
    </source>
</reference>
<evidence type="ECO:0000259" key="1">
    <source>
        <dbReference type="Pfam" id="PF13569"/>
    </source>
</evidence>
<protein>
    <recommendedName>
        <fullName evidence="1">DUF4132 domain-containing protein</fullName>
    </recommendedName>
</protein>
<dbReference type="InterPro" id="IPR025406">
    <property type="entry name" value="DUF4132"/>
</dbReference>
<feature type="domain" description="DUF4132" evidence="1">
    <location>
        <begin position="802"/>
        <end position="984"/>
    </location>
</feature>
<gene>
    <name evidence="2" type="ORF">FHR38_000105</name>
</gene>
<sequence>MPKFVLPDEDAWVLPNVWRKVLHPRRGGHPAPERTIPLDADVRLRTRLRSDEVSRSLARASERDVLYDPALLAEGQRYLRSWRELDDPGDEANVVGAAVATVLISRDYETPTCSVDVWVSRYGIEFAARVIGEMTRLVVDRSLWAIDPRPEKTYESLWRGDDRNSLVPMAHAVRTQLAVVTDAEYERVCEILGEYRTSPVGRIVTSYLVPTQVAWVDEDCAAAAAWSADPEGEGFGRDNYFYLSGLLFLAASTVHHLELLDGNIRDMAFVMHLFDRTAGPVSTVLDGVGPAAAPILINPFYRNLLRLGDDKWKHRERLGLDGIRMLSLIPTDEAFRLLCRAALAEESVRPGALLKSGVLSRYPVRALRILSELEAAPPAYKQWHDRQVMVNPQETALYTDLLGTQVLADPQLLPAATTVLPAEARARAEEIVASGGAGIGAGWAALLDRHEQTRYYNYLDSADDEKRAVAALAAIPTEEALGRLVDRVARKYFRPALLTATKRDPQLALRVLLAKSAEAVDADATVSELLRNHVLAYPEAVADALPALDAAARARVEAILASAATPSTGGTVGATLPVLAGPPRKPDGKPMRVPELPEWLVIAALPAVRLADGGEVLSPDAVRQLCALLAVSKITAPHPGIAEVRALCEPHSLAAFAWTIFEQWQAAQYPAKSQFAMVALALIGNDTIVPALTSLFPAWATGSSLRVRTGMDVLAAIGTDLALTALHRLSRKAKTSGFRRFAEQRINAAAEARGLQPAQLADRIVPDLGFDTDARTTLDYGPRQFTVGLDAQLQPWITDQNGKRLTRMPRPAATDDQTLAPAAQQRFTDLKKEVKTIAADRTRALEEAMVTGRRWTAEEFQRLFVQHPLMWQLTHRLLWATFDEQGTVVTMFRPAEDRTLADIDDKTVPLDPTATVGIVHPWHFTDDRETWTTVFADYAITQPFPQLTREMINLSEAEANAELSSFVGISVEGRKLFALTAQGWRRYENDYHSAVLRDWPGDRTVEIEYSPGFHWQEPDAAQKLTRVRVWTTSVSPDGAAGRDQAEDPARFADLGPIAISEVVRDLRFLSS</sequence>
<dbReference type="EMBL" id="JACHJW010000001">
    <property type="protein sequence ID" value="MBB4956372.1"/>
    <property type="molecule type" value="Genomic_DNA"/>
</dbReference>
<keyword evidence="3" id="KW-1185">Reference proteome</keyword>